<dbReference type="AlphaFoldDB" id="A0A9J6H2I9"/>
<comment type="caution">
    <text evidence="1">The sequence shown here is derived from an EMBL/GenBank/DDBJ whole genome shotgun (WGS) entry which is preliminary data.</text>
</comment>
<proteinExistence type="predicted"/>
<reference evidence="1 2" key="1">
    <citation type="journal article" date="2020" name="Cell">
        <title>Large-Scale Comparative Analyses of Tick Genomes Elucidate Their Genetic Diversity and Vector Capacities.</title>
        <authorList>
            <consortium name="Tick Genome and Microbiome Consortium (TIGMIC)"/>
            <person name="Jia N."/>
            <person name="Wang J."/>
            <person name="Shi W."/>
            <person name="Du L."/>
            <person name="Sun Y."/>
            <person name="Zhan W."/>
            <person name="Jiang J.F."/>
            <person name="Wang Q."/>
            <person name="Zhang B."/>
            <person name="Ji P."/>
            <person name="Bell-Sakyi L."/>
            <person name="Cui X.M."/>
            <person name="Yuan T.T."/>
            <person name="Jiang B.G."/>
            <person name="Yang W.F."/>
            <person name="Lam T.T."/>
            <person name="Chang Q.C."/>
            <person name="Ding S.J."/>
            <person name="Wang X.J."/>
            <person name="Zhu J.G."/>
            <person name="Ruan X.D."/>
            <person name="Zhao L."/>
            <person name="Wei J.T."/>
            <person name="Ye R.Z."/>
            <person name="Que T.C."/>
            <person name="Du C.H."/>
            <person name="Zhou Y.H."/>
            <person name="Cheng J.X."/>
            <person name="Dai P.F."/>
            <person name="Guo W.B."/>
            <person name="Han X.H."/>
            <person name="Huang E.J."/>
            <person name="Li L.F."/>
            <person name="Wei W."/>
            <person name="Gao Y.C."/>
            <person name="Liu J.Z."/>
            <person name="Shao H.Z."/>
            <person name="Wang X."/>
            <person name="Wang C.C."/>
            <person name="Yang T.C."/>
            <person name="Huo Q.B."/>
            <person name="Li W."/>
            <person name="Chen H.Y."/>
            <person name="Chen S.E."/>
            <person name="Zhou L.G."/>
            <person name="Ni X.B."/>
            <person name="Tian J.H."/>
            <person name="Sheng Y."/>
            <person name="Liu T."/>
            <person name="Pan Y.S."/>
            <person name="Xia L.Y."/>
            <person name="Li J."/>
            <person name="Zhao F."/>
            <person name="Cao W.C."/>
        </authorList>
    </citation>
    <scope>NUCLEOTIDE SEQUENCE [LARGE SCALE GENOMIC DNA]</scope>
    <source>
        <strain evidence="1">HaeL-2018</strain>
    </source>
</reference>
<gene>
    <name evidence="1" type="ORF">HPB48_013257</name>
</gene>
<evidence type="ECO:0000313" key="1">
    <source>
        <dbReference type="EMBL" id="KAH9381970.1"/>
    </source>
</evidence>
<name>A0A9J6H2I9_HAELO</name>
<dbReference type="EMBL" id="JABSTR010000011">
    <property type="protein sequence ID" value="KAH9381970.1"/>
    <property type="molecule type" value="Genomic_DNA"/>
</dbReference>
<dbReference type="VEuPathDB" id="VectorBase:HLOH_063121"/>
<sequence>MDHPTPQGCGLYHKNSDNHYNLVCRPSPLPLMGSEKKPYRMLETTAPYLWLEKEDSPSNGRTNRYAADLCKESCLSLCDSLRGELSTSKTWIPLRYRLFKKKDRIT</sequence>
<dbReference type="Proteomes" id="UP000821853">
    <property type="component" value="Chromosome 9"/>
</dbReference>
<organism evidence="1 2">
    <name type="scientific">Haemaphysalis longicornis</name>
    <name type="common">Bush tick</name>
    <dbReference type="NCBI Taxonomy" id="44386"/>
    <lineage>
        <taxon>Eukaryota</taxon>
        <taxon>Metazoa</taxon>
        <taxon>Ecdysozoa</taxon>
        <taxon>Arthropoda</taxon>
        <taxon>Chelicerata</taxon>
        <taxon>Arachnida</taxon>
        <taxon>Acari</taxon>
        <taxon>Parasitiformes</taxon>
        <taxon>Ixodida</taxon>
        <taxon>Ixodoidea</taxon>
        <taxon>Ixodidae</taxon>
        <taxon>Haemaphysalinae</taxon>
        <taxon>Haemaphysalis</taxon>
    </lineage>
</organism>
<protein>
    <submittedName>
        <fullName evidence="1">Uncharacterized protein</fullName>
    </submittedName>
</protein>
<accession>A0A9J6H2I9</accession>
<evidence type="ECO:0000313" key="2">
    <source>
        <dbReference type="Proteomes" id="UP000821853"/>
    </source>
</evidence>
<keyword evidence="2" id="KW-1185">Reference proteome</keyword>